<accession>A0ABD3J5P7</accession>
<dbReference type="PANTHER" id="PTHR36408:SF1">
    <property type="entry name" value="TRANSMEMBRANE PROTEIN"/>
    <property type="match status" value="1"/>
</dbReference>
<feature type="transmembrane region" description="Helical" evidence="2">
    <location>
        <begin position="131"/>
        <end position="149"/>
    </location>
</feature>
<feature type="transmembrane region" description="Helical" evidence="2">
    <location>
        <begin position="98"/>
        <end position="119"/>
    </location>
</feature>
<name>A0ABD3J5P7_EUCGL</name>
<feature type="region of interest" description="Disordered" evidence="1">
    <location>
        <begin position="1"/>
        <end position="30"/>
    </location>
</feature>
<feature type="region of interest" description="Disordered" evidence="1">
    <location>
        <begin position="274"/>
        <end position="314"/>
    </location>
</feature>
<dbReference type="Proteomes" id="UP001634007">
    <property type="component" value="Unassembled WGS sequence"/>
</dbReference>
<evidence type="ECO:0000313" key="4">
    <source>
        <dbReference type="Proteomes" id="UP001634007"/>
    </source>
</evidence>
<gene>
    <name evidence="3" type="ORF">ACJRO7_034146</name>
</gene>
<dbReference type="PANTHER" id="PTHR36408">
    <property type="entry name" value="TRANSMEMBRANE PROTEIN"/>
    <property type="match status" value="1"/>
</dbReference>
<keyword evidence="2" id="KW-0812">Transmembrane</keyword>
<proteinExistence type="predicted"/>
<feature type="compositionally biased region" description="Basic and acidic residues" evidence="1">
    <location>
        <begin position="274"/>
        <end position="285"/>
    </location>
</feature>
<dbReference type="EMBL" id="JBJKBG010000009">
    <property type="protein sequence ID" value="KAL3721758.1"/>
    <property type="molecule type" value="Genomic_DNA"/>
</dbReference>
<keyword evidence="2" id="KW-0472">Membrane</keyword>
<evidence type="ECO:0000256" key="1">
    <source>
        <dbReference type="SAM" id="MobiDB-lite"/>
    </source>
</evidence>
<sequence>MPLSLTPPQRRSAAASRLSLCSTKNASPRRPTSFFPPYASQRVPAFSAPQTHIVLPKNWPNSRHASASLKGCGYRVRAYPSDGAVRGEGVSHFDFDSFLSIAELLCLVSSAVVSVVFAVKRAAFGAAGDRVLGWLVVALVGGVASGAWVRRRQWRRVFEQPGKAAVPNVNLVERVEKLEEDLRSSTTMIRVLSRQLEKLGIRFRVTRKTLKEPIAETAALAQKNSEATRALAMQEDILEKELGEIQKVLLAMQDQQQKQLELILAIGKTGKLWESRRAPNPEHTNESTSLAEEGVKQLEINQTKAPMVSQGTES</sequence>
<evidence type="ECO:0000313" key="3">
    <source>
        <dbReference type="EMBL" id="KAL3721758.1"/>
    </source>
</evidence>
<keyword evidence="4" id="KW-1185">Reference proteome</keyword>
<feature type="compositionally biased region" description="Polar residues" evidence="1">
    <location>
        <begin position="299"/>
        <end position="314"/>
    </location>
</feature>
<organism evidence="3 4">
    <name type="scientific">Eucalyptus globulus</name>
    <name type="common">Tasmanian blue gum</name>
    <dbReference type="NCBI Taxonomy" id="34317"/>
    <lineage>
        <taxon>Eukaryota</taxon>
        <taxon>Viridiplantae</taxon>
        <taxon>Streptophyta</taxon>
        <taxon>Embryophyta</taxon>
        <taxon>Tracheophyta</taxon>
        <taxon>Spermatophyta</taxon>
        <taxon>Magnoliopsida</taxon>
        <taxon>eudicotyledons</taxon>
        <taxon>Gunneridae</taxon>
        <taxon>Pentapetalae</taxon>
        <taxon>rosids</taxon>
        <taxon>malvids</taxon>
        <taxon>Myrtales</taxon>
        <taxon>Myrtaceae</taxon>
        <taxon>Myrtoideae</taxon>
        <taxon>Eucalypteae</taxon>
        <taxon>Eucalyptus</taxon>
    </lineage>
</organism>
<evidence type="ECO:0000256" key="2">
    <source>
        <dbReference type="SAM" id="Phobius"/>
    </source>
</evidence>
<comment type="caution">
    <text evidence="3">The sequence shown here is derived from an EMBL/GenBank/DDBJ whole genome shotgun (WGS) entry which is preliminary data.</text>
</comment>
<dbReference type="AlphaFoldDB" id="A0ABD3J5P7"/>
<keyword evidence="2" id="KW-1133">Transmembrane helix</keyword>
<protein>
    <submittedName>
        <fullName evidence="3">Uncharacterized protein</fullName>
    </submittedName>
</protein>
<feature type="compositionally biased region" description="Low complexity" evidence="1">
    <location>
        <begin position="10"/>
        <end position="20"/>
    </location>
</feature>
<reference evidence="3 4" key="1">
    <citation type="submission" date="2024-11" db="EMBL/GenBank/DDBJ databases">
        <title>Chromosome-level genome assembly of Eucalyptus globulus Labill. provides insights into its genome evolution.</title>
        <authorList>
            <person name="Li X."/>
        </authorList>
    </citation>
    <scope>NUCLEOTIDE SEQUENCE [LARGE SCALE GENOMIC DNA]</scope>
    <source>
        <strain evidence="3">CL2024</strain>
        <tissue evidence="3">Fresh tender leaves</tissue>
    </source>
</reference>